<name>A0A5B7H2N8_PORTR</name>
<comment type="caution">
    <text evidence="2">The sequence shown here is derived from an EMBL/GenBank/DDBJ whole genome shotgun (WGS) entry which is preliminary data.</text>
</comment>
<gene>
    <name evidence="2" type="ORF">E2C01_060986</name>
</gene>
<feature type="coiled-coil region" evidence="1">
    <location>
        <begin position="22"/>
        <end position="49"/>
    </location>
</feature>
<keyword evidence="3" id="KW-1185">Reference proteome</keyword>
<keyword evidence="1" id="KW-0175">Coiled coil</keyword>
<organism evidence="2 3">
    <name type="scientific">Portunus trituberculatus</name>
    <name type="common">Swimming crab</name>
    <name type="synonym">Neptunus trituberculatus</name>
    <dbReference type="NCBI Taxonomy" id="210409"/>
    <lineage>
        <taxon>Eukaryota</taxon>
        <taxon>Metazoa</taxon>
        <taxon>Ecdysozoa</taxon>
        <taxon>Arthropoda</taxon>
        <taxon>Crustacea</taxon>
        <taxon>Multicrustacea</taxon>
        <taxon>Malacostraca</taxon>
        <taxon>Eumalacostraca</taxon>
        <taxon>Eucarida</taxon>
        <taxon>Decapoda</taxon>
        <taxon>Pleocyemata</taxon>
        <taxon>Brachyura</taxon>
        <taxon>Eubrachyura</taxon>
        <taxon>Portunoidea</taxon>
        <taxon>Portunidae</taxon>
        <taxon>Portuninae</taxon>
        <taxon>Portunus</taxon>
    </lineage>
</organism>
<dbReference type="Proteomes" id="UP000324222">
    <property type="component" value="Unassembled WGS sequence"/>
</dbReference>
<dbReference type="AlphaFoldDB" id="A0A5B7H2N8"/>
<evidence type="ECO:0000313" key="3">
    <source>
        <dbReference type="Proteomes" id="UP000324222"/>
    </source>
</evidence>
<evidence type="ECO:0000256" key="1">
    <source>
        <dbReference type="SAM" id="Coils"/>
    </source>
</evidence>
<reference evidence="2 3" key="1">
    <citation type="submission" date="2019-05" db="EMBL/GenBank/DDBJ databases">
        <title>Another draft genome of Portunus trituberculatus and its Hox gene families provides insights of decapod evolution.</title>
        <authorList>
            <person name="Jeong J.-H."/>
            <person name="Song I."/>
            <person name="Kim S."/>
            <person name="Choi T."/>
            <person name="Kim D."/>
            <person name="Ryu S."/>
            <person name="Kim W."/>
        </authorList>
    </citation>
    <scope>NUCLEOTIDE SEQUENCE [LARGE SCALE GENOMIC DNA]</scope>
    <source>
        <tissue evidence="2">Muscle</tissue>
    </source>
</reference>
<sequence length="63" mass="7712">MVRNIAKRKRSVIVSRLGEDNIRNWQERKKKEEERIRNLLNKILEEDDVFSEVEDYMTLGKYE</sequence>
<protein>
    <submittedName>
        <fullName evidence="2">Uncharacterized protein</fullName>
    </submittedName>
</protein>
<proteinExistence type="predicted"/>
<dbReference type="EMBL" id="VSRR010025362">
    <property type="protein sequence ID" value="MPC66831.1"/>
    <property type="molecule type" value="Genomic_DNA"/>
</dbReference>
<accession>A0A5B7H2N8</accession>
<evidence type="ECO:0000313" key="2">
    <source>
        <dbReference type="EMBL" id="MPC66831.1"/>
    </source>
</evidence>